<organism evidence="2">
    <name type="scientific">bioreactor metagenome</name>
    <dbReference type="NCBI Taxonomy" id="1076179"/>
    <lineage>
        <taxon>unclassified sequences</taxon>
        <taxon>metagenomes</taxon>
        <taxon>ecological metagenomes</taxon>
    </lineage>
</organism>
<dbReference type="GO" id="GO:0006528">
    <property type="term" value="P:asparagine metabolic process"/>
    <property type="evidence" value="ECO:0007669"/>
    <property type="project" value="TreeGrafter"/>
</dbReference>
<dbReference type="PANTHER" id="PTHR23088:SF30">
    <property type="entry name" value="OMEGA-AMIDASE NIT2"/>
    <property type="match status" value="1"/>
</dbReference>
<dbReference type="Pfam" id="PF00795">
    <property type="entry name" value="CN_hydrolase"/>
    <property type="match status" value="1"/>
</dbReference>
<dbReference type="EMBL" id="VSSQ01072368">
    <property type="protein sequence ID" value="MPN23770.1"/>
    <property type="molecule type" value="Genomic_DNA"/>
</dbReference>
<comment type="caution">
    <text evidence="2">The sequence shown here is derived from an EMBL/GenBank/DDBJ whole genome shotgun (WGS) entry which is preliminary data.</text>
</comment>
<evidence type="ECO:0000313" key="2">
    <source>
        <dbReference type="EMBL" id="MPN23770.1"/>
    </source>
</evidence>
<dbReference type="PROSITE" id="PS50263">
    <property type="entry name" value="CN_HYDROLASE"/>
    <property type="match status" value="1"/>
</dbReference>
<dbReference type="PANTHER" id="PTHR23088">
    <property type="entry name" value="NITRILASE-RELATED"/>
    <property type="match status" value="1"/>
</dbReference>
<dbReference type="Gene3D" id="3.60.110.10">
    <property type="entry name" value="Carbon-nitrogen hydrolase"/>
    <property type="match status" value="1"/>
</dbReference>
<sequence length="114" mass="12571">MTDKGAKLLVYPAAFGPVTGPAHWELLMKSRAIDNQVFIMGAAPATTQGAEYQAYGHSIAVDPWGGILAEAGENEMLLMVELDLAVIDKVREELPILKHRRPDIYNNQLIKNKL</sequence>
<name>A0A645GCG5_9ZZZZ</name>
<dbReference type="GO" id="GO:0050152">
    <property type="term" value="F:omega-amidase activity"/>
    <property type="evidence" value="ECO:0007669"/>
    <property type="project" value="TreeGrafter"/>
</dbReference>
<keyword evidence="2" id="KW-0378">Hydrolase</keyword>
<reference evidence="2" key="1">
    <citation type="submission" date="2019-08" db="EMBL/GenBank/DDBJ databases">
        <authorList>
            <person name="Kucharzyk K."/>
            <person name="Murdoch R.W."/>
            <person name="Higgins S."/>
            <person name="Loffler F."/>
        </authorList>
    </citation>
    <scope>NUCLEOTIDE SEQUENCE</scope>
</reference>
<dbReference type="GO" id="GO:0006107">
    <property type="term" value="P:oxaloacetate metabolic process"/>
    <property type="evidence" value="ECO:0007669"/>
    <property type="project" value="TreeGrafter"/>
</dbReference>
<evidence type="ECO:0000259" key="1">
    <source>
        <dbReference type="PROSITE" id="PS50263"/>
    </source>
</evidence>
<dbReference type="GO" id="GO:0005739">
    <property type="term" value="C:mitochondrion"/>
    <property type="evidence" value="ECO:0007669"/>
    <property type="project" value="TreeGrafter"/>
</dbReference>
<feature type="domain" description="CN hydrolase" evidence="1">
    <location>
        <begin position="1"/>
        <end position="84"/>
    </location>
</feature>
<dbReference type="EC" id="3.5.1.-" evidence="2"/>
<dbReference type="SUPFAM" id="SSF56317">
    <property type="entry name" value="Carbon-nitrogen hydrolase"/>
    <property type="match status" value="1"/>
</dbReference>
<dbReference type="InterPro" id="IPR036526">
    <property type="entry name" value="C-N_Hydrolase_sf"/>
</dbReference>
<gene>
    <name evidence="2" type="primary">nit1_15</name>
    <name evidence="2" type="ORF">SDC9_171163</name>
</gene>
<dbReference type="AlphaFoldDB" id="A0A645GCG5"/>
<accession>A0A645GCG5</accession>
<proteinExistence type="predicted"/>
<dbReference type="InterPro" id="IPR003010">
    <property type="entry name" value="C-N_Hydrolase"/>
</dbReference>
<dbReference type="GO" id="GO:0006541">
    <property type="term" value="P:glutamine metabolic process"/>
    <property type="evidence" value="ECO:0007669"/>
    <property type="project" value="TreeGrafter"/>
</dbReference>
<protein>
    <submittedName>
        <fullName evidence="2">Deaminated glutathione amidase</fullName>
        <ecNumber evidence="2">3.5.1.-</ecNumber>
    </submittedName>
</protein>